<evidence type="ECO:0000313" key="8">
    <source>
        <dbReference type="EnsemblPlants" id="OMERI06G00080.1"/>
    </source>
</evidence>
<evidence type="ECO:0000256" key="1">
    <source>
        <dbReference type="ARBA" id="ARBA00004141"/>
    </source>
</evidence>
<dbReference type="STRING" id="40149.A0A0E0DVD3"/>
<dbReference type="InterPro" id="IPR050186">
    <property type="entry name" value="TPT_transporter"/>
</dbReference>
<feature type="compositionally biased region" description="Basic residues" evidence="5">
    <location>
        <begin position="121"/>
        <end position="132"/>
    </location>
</feature>
<name>A0A0E0DVD3_9ORYZ</name>
<proteinExistence type="predicted"/>
<keyword evidence="4" id="KW-0472">Membrane</keyword>
<evidence type="ECO:0000256" key="5">
    <source>
        <dbReference type="SAM" id="MobiDB-lite"/>
    </source>
</evidence>
<keyword evidence="3" id="KW-1133">Transmembrane helix</keyword>
<dbReference type="Gramene" id="OMERI06G00080.1">
    <property type="protein sequence ID" value="OMERI06G00080.1"/>
    <property type="gene ID" value="OMERI06G00080"/>
</dbReference>
<sequence length="250" mass="27805">MYSAWLWLVVSRLHVGAKPSWHVRSWSRRRAASLQKNRRKLRAWAQELRSHGSKPRVEGICDPVPRLTDRSPMRTLPNPHLTPSLSRPPLVHSTPWRRGGGDGGVGQGAGAARQGAQGGRHYGRRRRRRRRLTATETSAAARSGSSRPRSAGSSRAATDLAIGRWGRRHPSWSLSFAVKLLSNARSALLFSQVSYMFLDEISLLTFSIGNMMKRISMIVSPIIIFHTPVRPFNALGAAIAILGTFLYSQK</sequence>
<feature type="region of interest" description="Disordered" evidence="5">
    <location>
        <begin position="54"/>
        <end position="157"/>
    </location>
</feature>
<accession>A0A0E0DVD3</accession>
<reference evidence="8" key="2">
    <citation type="submission" date="2018-05" db="EMBL/GenBank/DDBJ databases">
        <title>OmerRS3 (Oryza meridionalis Reference Sequence Version 3).</title>
        <authorList>
            <person name="Zhang J."/>
            <person name="Kudrna D."/>
            <person name="Lee S."/>
            <person name="Talag J."/>
            <person name="Welchert J."/>
            <person name="Wing R.A."/>
        </authorList>
    </citation>
    <scope>NUCLEOTIDE SEQUENCE [LARGE SCALE GENOMIC DNA]</scope>
    <source>
        <strain evidence="8">cv. OR44</strain>
    </source>
</reference>
<keyword evidence="2" id="KW-0812">Transmembrane</keyword>
<evidence type="ECO:0000256" key="2">
    <source>
        <dbReference type="ARBA" id="ARBA00022692"/>
    </source>
</evidence>
<feature type="chain" id="PRO_5002357318" description="Sugar phosphate transporter domain-containing protein" evidence="6">
    <location>
        <begin position="18"/>
        <end position="250"/>
    </location>
</feature>
<organism evidence="8">
    <name type="scientific">Oryza meridionalis</name>
    <dbReference type="NCBI Taxonomy" id="40149"/>
    <lineage>
        <taxon>Eukaryota</taxon>
        <taxon>Viridiplantae</taxon>
        <taxon>Streptophyta</taxon>
        <taxon>Embryophyta</taxon>
        <taxon>Tracheophyta</taxon>
        <taxon>Spermatophyta</taxon>
        <taxon>Magnoliopsida</taxon>
        <taxon>Liliopsida</taxon>
        <taxon>Poales</taxon>
        <taxon>Poaceae</taxon>
        <taxon>BOP clade</taxon>
        <taxon>Oryzoideae</taxon>
        <taxon>Oryzeae</taxon>
        <taxon>Oryzinae</taxon>
        <taxon>Oryza</taxon>
    </lineage>
</organism>
<evidence type="ECO:0000256" key="3">
    <source>
        <dbReference type="ARBA" id="ARBA00022989"/>
    </source>
</evidence>
<keyword evidence="9" id="KW-1185">Reference proteome</keyword>
<dbReference type="Pfam" id="PF03151">
    <property type="entry name" value="TPT"/>
    <property type="match status" value="1"/>
</dbReference>
<evidence type="ECO:0000259" key="7">
    <source>
        <dbReference type="Pfam" id="PF03151"/>
    </source>
</evidence>
<feature type="compositionally biased region" description="Low complexity" evidence="5">
    <location>
        <begin position="134"/>
        <end position="157"/>
    </location>
</feature>
<feature type="domain" description="Sugar phosphate transporter" evidence="7">
    <location>
        <begin position="176"/>
        <end position="248"/>
    </location>
</feature>
<reference evidence="8" key="1">
    <citation type="submission" date="2015-04" db="UniProtKB">
        <authorList>
            <consortium name="EnsemblPlants"/>
        </authorList>
    </citation>
    <scope>IDENTIFICATION</scope>
</reference>
<dbReference type="Proteomes" id="UP000008021">
    <property type="component" value="Chromosome 6"/>
</dbReference>
<dbReference type="PANTHER" id="PTHR11132">
    <property type="entry name" value="SOLUTE CARRIER FAMILY 35"/>
    <property type="match status" value="1"/>
</dbReference>
<dbReference type="HOGENOM" id="CLU_1112802_0_0_1"/>
<dbReference type="InterPro" id="IPR004853">
    <property type="entry name" value="Sugar_P_trans_dom"/>
</dbReference>
<dbReference type="AlphaFoldDB" id="A0A0E0DVD3"/>
<protein>
    <recommendedName>
        <fullName evidence="7">Sugar phosphate transporter domain-containing protein</fullName>
    </recommendedName>
</protein>
<evidence type="ECO:0000256" key="6">
    <source>
        <dbReference type="SAM" id="SignalP"/>
    </source>
</evidence>
<evidence type="ECO:0000256" key="4">
    <source>
        <dbReference type="ARBA" id="ARBA00023136"/>
    </source>
</evidence>
<dbReference type="EnsemblPlants" id="OMERI06G00080.1">
    <property type="protein sequence ID" value="OMERI06G00080.1"/>
    <property type="gene ID" value="OMERI06G00080"/>
</dbReference>
<dbReference type="GO" id="GO:0016020">
    <property type="term" value="C:membrane"/>
    <property type="evidence" value="ECO:0007669"/>
    <property type="project" value="UniProtKB-SubCell"/>
</dbReference>
<feature type="signal peptide" evidence="6">
    <location>
        <begin position="1"/>
        <end position="17"/>
    </location>
</feature>
<evidence type="ECO:0000313" key="9">
    <source>
        <dbReference type="Proteomes" id="UP000008021"/>
    </source>
</evidence>
<comment type="subcellular location">
    <subcellularLocation>
        <location evidence="1">Membrane</location>
        <topology evidence="1">Multi-pass membrane protein</topology>
    </subcellularLocation>
</comment>
<keyword evidence="6" id="KW-0732">Signal</keyword>